<organism evidence="4 5">
    <name type="scientific">Nonomuraea purpurea</name>
    <dbReference type="NCBI Taxonomy" id="1849276"/>
    <lineage>
        <taxon>Bacteria</taxon>
        <taxon>Bacillati</taxon>
        <taxon>Actinomycetota</taxon>
        <taxon>Actinomycetes</taxon>
        <taxon>Streptosporangiales</taxon>
        <taxon>Streptosporangiaceae</taxon>
        <taxon>Nonomuraea</taxon>
    </lineage>
</organism>
<evidence type="ECO:0000256" key="2">
    <source>
        <dbReference type="SAM" id="MobiDB-lite"/>
    </source>
</evidence>
<comment type="caution">
    <text evidence="4">The sequence shown here is derived from an EMBL/GenBank/DDBJ whole genome shotgun (WGS) entry which is preliminary data.</text>
</comment>
<dbReference type="Gene3D" id="1.10.443.10">
    <property type="entry name" value="Intergrase catalytic core"/>
    <property type="match status" value="1"/>
</dbReference>
<feature type="region of interest" description="Disordered" evidence="2">
    <location>
        <begin position="87"/>
        <end position="111"/>
    </location>
</feature>
<dbReference type="EMBL" id="JBHSBI010000015">
    <property type="protein sequence ID" value="MFC4011140.1"/>
    <property type="molecule type" value="Genomic_DNA"/>
</dbReference>
<dbReference type="InterPro" id="IPR002104">
    <property type="entry name" value="Integrase_catalytic"/>
</dbReference>
<reference evidence="5" key="1">
    <citation type="journal article" date="2019" name="Int. J. Syst. Evol. Microbiol.">
        <title>The Global Catalogue of Microorganisms (GCM) 10K type strain sequencing project: providing services to taxonomists for standard genome sequencing and annotation.</title>
        <authorList>
            <consortium name="The Broad Institute Genomics Platform"/>
            <consortium name="The Broad Institute Genome Sequencing Center for Infectious Disease"/>
            <person name="Wu L."/>
            <person name="Ma J."/>
        </authorList>
    </citation>
    <scope>NUCLEOTIDE SEQUENCE [LARGE SCALE GENOMIC DNA]</scope>
    <source>
        <strain evidence="5">TBRC 1276</strain>
    </source>
</reference>
<accession>A0ABV8GDR1</accession>
<evidence type="ECO:0000256" key="1">
    <source>
        <dbReference type="ARBA" id="ARBA00023172"/>
    </source>
</evidence>
<dbReference type="InterPro" id="IPR013762">
    <property type="entry name" value="Integrase-like_cat_sf"/>
</dbReference>
<sequence>MPRRNTAVHVAEADAGKRAFNRQELRAFSDHTDEQVNRVREAGRKGWLPIFRDEALFKTAYAFGLRRNEARMLDVVDFGHNPDGPEFGVLDVRPGKAQKGSRTAWPASITA</sequence>
<protein>
    <recommendedName>
        <fullName evidence="3">Tyr recombinase domain-containing protein</fullName>
    </recommendedName>
</protein>
<evidence type="ECO:0000313" key="4">
    <source>
        <dbReference type="EMBL" id="MFC4011140.1"/>
    </source>
</evidence>
<evidence type="ECO:0000313" key="5">
    <source>
        <dbReference type="Proteomes" id="UP001595851"/>
    </source>
</evidence>
<proteinExistence type="predicted"/>
<name>A0ABV8GDR1_9ACTN</name>
<keyword evidence="1" id="KW-0233">DNA recombination</keyword>
<dbReference type="PROSITE" id="PS51898">
    <property type="entry name" value="TYR_RECOMBINASE"/>
    <property type="match status" value="1"/>
</dbReference>
<dbReference type="Proteomes" id="UP001595851">
    <property type="component" value="Unassembled WGS sequence"/>
</dbReference>
<gene>
    <name evidence="4" type="ORF">ACFOY2_28210</name>
</gene>
<dbReference type="RefSeq" id="WP_379531099.1">
    <property type="nucleotide sequence ID" value="NZ_JBHSBI010000015.1"/>
</dbReference>
<feature type="domain" description="Tyr recombinase" evidence="3">
    <location>
        <begin position="15"/>
        <end position="111"/>
    </location>
</feature>
<evidence type="ECO:0000259" key="3">
    <source>
        <dbReference type="PROSITE" id="PS51898"/>
    </source>
</evidence>
<dbReference type="SUPFAM" id="SSF56349">
    <property type="entry name" value="DNA breaking-rejoining enzymes"/>
    <property type="match status" value="1"/>
</dbReference>
<dbReference type="InterPro" id="IPR011010">
    <property type="entry name" value="DNA_brk_join_enz"/>
</dbReference>
<keyword evidence="5" id="KW-1185">Reference proteome</keyword>